<evidence type="ECO:0000256" key="6">
    <source>
        <dbReference type="ARBA" id="ARBA00022741"/>
    </source>
</evidence>
<dbReference type="GO" id="GO:0005524">
    <property type="term" value="F:ATP binding"/>
    <property type="evidence" value="ECO:0007669"/>
    <property type="project" value="UniProtKB-KW"/>
</dbReference>
<evidence type="ECO:0000256" key="2">
    <source>
        <dbReference type="ARBA" id="ARBA00022679"/>
    </source>
</evidence>
<dbReference type="EC" id="2.7.7.7" evidence="11"/>
<keyword evidence="7" id="KW-0862">Zinc</keyword>
<proteinExistence type="inferred from homology"/>
<sequence length="695" mass="73698">MADDLADPLAKLADPLAKKEGGAGYTVLARKYRPTHFGELIGQGPMVRTLRNAFAHDRIPQAWMLTGVRGVGKTTTARILARALNYEREGEERHPTVDFTAPGVHCQAIMEGRHVDVIEMDAASHTGIADIREITDAARYKPVSALYKVYIIDEVHMLSTAAFNGLLKTLEEPPAHVKFIFATTEIRKVPVTVLSRCQRFDLRRIETEELTRHLSGIAAKEGIDADTEALRMVARAAEGSVRDALSLFDQAISHGGGRVSPEDLRDMLGLADRARVVDLFELVMKGEAAGALAELAAQYEVGADPAVVLSDLAAFTHQVTRLKVTNAAPEEGETQEVRERAADFAARLGMASLSRMWQALLAGIAEVQAAPKPVMAAEMVLIRLCYLANLPDPSALPLTASPDAPARSAAAGGGDGPRGAAGQDGVARGEASRDVAMRGEASRVVAVAGAREAGATVPRASTSAPVPGSAPPVRAAERGAPPAASETDMEVETGAEEPPPIDAYPDMIDDDDGAPYGEAGYGADSYGADPYGADAYGASYDDPFAGPFDDDAGAPVEKAPNPETFAEMAALIGRHSVRLKHAVERSMRVKRFEKGRIEVSLEAGTPTDIAGALGAKLTEVTGERWLVMVSEGSTAPTLRETYEAEQARLIEEAKGDPLVRALLERFDDAEITAVRTGEVGGPAADAPNRRAHGES</sequence>
<feature type="compositionally biased region" description="Low complexity" evidence="12">
    <location>
        <begin position="400"/>
        <end position="410"/>
    </location>
</feature>
<dbReference type="FunFam" id="1.10.8.60:FF:000013">
    <property type="entry name" value="DNA polymerase III subunit gamma/tau"/>
    <property type="match status" value="1"/>
</dbReference>
<dbReference type="NCBIfam" id="NF006585">
    <property type="entry name" value="PRK09111.1"/>
    <property type="match status" value="1"/>
</dbReference>
<keyword evidence="3 11" id="KW-0548">Nucleotidyltransferase</keyword>
<evidence type="ECO:0000256" key="7">
    <source>
        <dbReference type="ARBA" id="ARBA00022833"/>
    </source>
</evidence>
<dbReference type="FunFam" id="1.20.272.10:FF:000003">
    <property type="entry name" value="DNA polymerase III subunit gamma/tau"/>
    <property type="match status" value="1"/>
</dbReference>
<dbReference type="GO" id="GO:0003887">
    <property type="term" value="F:DNA-directed DNA polymerase activity"/>
    <property type="evidence" value="ECO:0007669"/>
    <property type="project" value="UniProtKB-KW"/>
</dbReference>
<dbReference type="AlphaFoldDB" id="A0A934IHU3"/>
<dbReference type="InterPro" id="IPR008921">
    <property type="entry name" value="DNA_pol3_clamp-load_cplx_C"/>
</dbReference>
<evidence type="ECO:0000256" key="10">
    <source>
        <dbReference type="ARBA" id="ARBA00049244"/>
    </source>
</evidence>
<comment type="subunit">
    <text evidence="11">DNA polymerase III contains a core (composed of alpha, epsilon and theta chains) that associates with a tau subunit. This core dimerizes to form the POLIII' complex. PolIII' associates with the gamma complex (composed of gamma, delta, delta', psi and chi chains) and with the beta chain to form the complete DNA polymerase III complex.</text>
</comment>
<evidence type="ECO:0000256" key="1">
    <source>
        <dbReference type="ARBA" id="ARBA00006360"/>
    </source>
</evidence>
<keyword evidence="5" id="KW-0479">Metal-binding</keyword>
<feature type="region of interest" description="Disordered" evidence="12">
    <location>
        <begin position="674"/>
        <end position="695"/>
    </location>
</feature>
<dbReference type="Pfam" id="PF12362">
    <property type="entry name" value="DUF3646"/>
    <property type="match status" value="1"/>
</dbReference>
<evidence type="ECO:0000256" key="4">
    <source>
        <dbReference type="ARBA" id="ARBA00022705"/>
    </source>
</evidence>
<comment type="caution">
    <text evidence="14">The sequence shown here is derived from an EMBL/GenBank/DDBJ whole genome shotgun (WGS) entry which is preliminary data.</text>
</comment>
<dbReference type="Pfam" id="PF13177">
    <property type="entry name" value="DNA_pol3_delta2"/>
    <property type="match status" value="1"/>
</dbReference>
<gene>
    <name evidence="11" type="primary">dnaX</name>
    <name evidence="14" type="ORF">JCR33_06150</name>
</gene>
<keyword evidence="4 11" id="KW-0235">DNA replication</keyword>
<dbReference type="Gene3D" id="1.10.8.60">
    <property type="match status" value="1"/>
</dbReference>
<comment type="catalytic activity">
    <reaction evidence="10 11">
        <text>DNA(n) + a 2'-deoxyribonucleoside 5'-triphosphate = DNA(n+1) + diphosphate</text>
        <dbReference type="Rhea" id="RHEA:22508"/>
        <dbReference type="Rhea" id="RHEA-COMP:17339"/>
        <dbReference type="Rhea" id="RHEA-COMP:17340"/>
        <dbReference type="ChEBI" id="CHEBI:33019"/>
        <dbReference type="ChEBI" id="CHEBI:61560"/>
        <dbReference type="ChEBI" id="CHEBI:173112"/>
        <dbReference type="EC" id="2.7.7.7"/>
    </reaction>
</comment>
<dbReference type="EMBL" id="JAEKJA010000003">
    <property type="protein sequence ID" value="MBJ3775261.1"/>
    <property type="molecule type" value="Genomic_DNA"/>
</dbReference>
<keyword evidence="6 11" id="KW-0547">Nucleotide-binding</keyword>
<evidence type="ECO:0000256" key="8">
    <source>
        <dbReference type="ARBA" id="ARBA00022840"/>
    </source>
</evidence>
<dbReference type="SUPFAM" id="SSF52540">
    <property type="entry name" value="P-loop containing nucleoside triphosphate hydrolases"/>
    <property type="match status" value="1"/>
</dbReference>
<feature type="domain" description="AAA+ ATPase" evidence="13">
    <location>
        <begin position="59"/>
        <end position="206"/>
    </location>
</feature>
<evidence type="ECO:0000256" key="9">
    <source>
        <dbReference type="ARBA" id="ARBA00022932"/>
    </source>
</evidence>
<feature type="region of interest" description="Disordered" evidence="12">
    <location>
        <begin position="398"/>
        <end position="435"/>
    </location>
</feature>
<dbReference type="InterPro" id="IPR003593">
    <property type="entry name" value="AAA+_ATPase"/>
</dbReference>
<protein>
    <recommendedName>
        <fullName evidence="11">DNA polymerase III subunit gamma/tau</fullName>
        <ecNumber evidence="11">2.7.7.7</ecNumber>
    </recommendedName>
</protein>
<keyword evidence="8 11" id="KW-0067">ATP-binding</keyword>
<feature type="region of interest" description="Disordered" evidence="12">
    <location>
        <begin position="451"/>
        <end position="505"/>
    </location>
</feature>
<reference evidence="14" key="1">
    <citation type="submission" date="2020-12" db="EMBL/GenBank/DDBJ databases">
        <title>Bacterial taxonomy.</title>
        <authorList>
            <person name="Pan X."/>
        </authorList>
    </citation>
    <scope>NUCLEOTIDE SEQUENCE</scope>
    <source>
        <strain evidence="14">B2012</strain>
    </source>
</reference>
<comment type="function">
    <text evidence="11">DNA polymerase III is a complex, multichain enzyme responsible for most of the replicative synthesis in bacteria. This DNA polymerase also exhibits 3' to 5' exonuclease activity.</text>
</comment>
<dbReference type="InterPro" id="IPR050238">
    <property type="entry name" value="DNA_Rep/Repair_Clamp_Loader"/>
</dbReference>
<evidence type="ECO:0000256" key="5">
    <source>
        <dbReference type="ARBA" id="ARBA00022723"/>
    </source>
</evidence>
<evidence type="ECO:0000256" key="12">
    <source>
        <dbReference type="SAM" id="MobiDB-lite"/>
    </source>
</evidence>
<dbReference type="PANTHER" id="PTHR11669">
    <property type="entry name" value="REPLICATION FACTOR C / DNA POLYMERASE III GAMMA-TAU SUBUNIT"/>
    <property type="match status" value="1"/>
</dbReference>
<dbReference type="SMART" id="SM00382">
    <property type="entry name" value="AAA"/>
    <property type="match status" value="1"/>
</dbReference>
<keyword evidence="9 11" id="KW-0239">DNA-directed DNA polymerase</keyword>
<organism evidence="14 15">
    <name type="scientific">Acuticoccus mangrovi</name>
    <dbReference type="NCBI Taxonomy" id="2796142"/>
    <lineage>
        <taxon>Bacteria</taxon>
        <taxon>Pseudomonadati</taxon>
        <taxon>Pseudomonadota</taxon>
        <taxon>Alphaproteobacteria</taxon>
        <taxon>Hyphomicrobiales</taxon>
        <taxon>Amorphaceae</taxon>
        <taxon>Acuticoccus</taxon>
    </lineage>
</organism>
<name>A0A934IHU3_9HYPH</name>
<dbReference type="PANTHER" id="PTHR11669:SF0">
    <property type="entry name" value="PROTEIN STICHEL-LIKE 2"/>
    <property type="match status" value="1"/>
</dbReference>
<dbReference type="Gene3D" id="1.20.272.10">
    <property type="match status" value="1"/>
</dbReference>
<dbReference type="InterPro" id="IPR022754">
    <property type="entry name" value="DNA_pol_III_gamma-3"/>
</dbReference>
<dbReference type="InterPro" id="IPR022107">
    <property type="entry name" value="DNA_pol_III_gamma/tau_C"/>
</dbReference>
<dbReference type="CDD" id="cd00009">
    <property type="entry name" value="AAA"/>
    <property type="match status" value="1"/>
</dbReference>
<dbReference type="RefSeq" id="WP_198881137.1">
    <property type="nucleotide sequence ID" value="NZ_JAEKJA010000003.1"/>
</dbReference>
<dbReference type="Pfam" id="PF12169">
    <property type="entry name" value="DNA_pol3_gamma3"/>
    <property type="match status" value="1"/>
</dbReference>
<evidence type="ECO:0000256" key="11">
    <source>
        <dbReference type="RuleBase" id="RU364063"/>
    </source>
</evidence>
<dbReference type="Proteomes" id="UP000609531">
    <property type="component" value="Unassembled WGS sequence"/>
</dbReference>
<keyword evidence="15" id="KW-1185">Reference proteome</keyword>
<dbReference type="InterPro" id="IPR027417">
    <property type="entry name" value="P-loop_NTPase"/>
</dbReference>
<evidence type="ECO:0000313" key="15">
    <source>
        <dbReference type="Proteomes" id="UP000609531"/>
    </source>
</evidence>
<evidence type="ECO:0000313" key="14">
    <source>
        <dbReference type="EMBL" id="MBJ3775261.1"/>
    </source>
</evidence>
<dbReference type="SUPFAM" id="SSF48019">
    <property type="entry name" value="post-AAA+ oligomerization domain-like"/>
    <property type="match status" value="1"/>
</dbReference>
<dbReference type="CDD" id="cd18137">
    <property type="entry name" value="HLD_clamp_pol_III_gamma_tau"/>
    <property type="match status" value="1"/>
</dbReference>
<dbReference type="InterPro" id="IPR045085">
    <property type="entry name" value="HLD_clamp_pol_III_gamma_tau"/>
</dbReference>
<evidence type="ECO:0000256" key="3">
    <source>
        <dbReference type="ARBA" id="ARBA00022695"/>
    </source>
</evidence>
<comment type="similarity">
    <text evidence="1 11">Belongs to the DnaX/STICHEL family.</text>
</comment>
<dbReference type="GO" id="GO:0009360">
    <property type="term" value="C:DNA polymerase III complex"/>
    <property type="evidence" value="ECO:0007669"/>
    <property type="project" value="InterPro"/>
</dbReference>
<dbReference type="GO" id="GO:0046872">
    <property type="term" value="F:metal ion binding"/>
    <property type="evidence" value="ECO:0007669"/>
    <property type="project" value="UniProtKB-KW"/>
</dbReference>
<keyword evidence="2 11" id="KW-0808">Transferase</keyword>
<dbReference type="GO" id="GO:0006261">
    <property type="term" value="P:DNA-templated DNA replication"/>
    <property type="evidence" value="ECO:0007669"/>
    <property type="project" value="TreeGrafter"/>
</dbReference>
<dbReference type="Gene3D" id="3.40.50.300">
    <property type="entry name" value="P-loop containing nucleotide triphosphate hydrolases"/>
    <property type="match status" value="1"/>
</dbReference>
<dbReference type="GO" id="GO:0003677">
    <property type="term" value="F:DNA binding"/>
    <property type="evidence" value="ECO:0007669"/>
    <property type="project" value="InterPro"/>
</dbReference>
<dbReference type="Pfam" id="PF22608">
    <property type="entry name" value="DNAX_ATPase_lid"/>
    <property type="match status" value="1"/>
</dbReference>
<dbReference type="FunFam" id="3.40.50.300:FF:000014">
    <property type="entry name" value="DNA polymerase III subunit gamma/tau"/>
    <property type="match status" value="1"/>
</dbReference>
<dbReference type="InterPro" id="IPR012763">
    <property type="entry name" value="DNA_pol_III_sug/sutau_N"/>
</dbReference>
<accession>A0A934IHU3</accession>
<evidence type="ECO:0000259" key="13">
    <source>
        <dbReference type="SMART" id="SM00382"/>
    </source>
</evidence>
<dbReference type="NCBIfam" id="TIGR02397">
    <property type="entry name" value="dnaX_nterm"/>
    <property type="match status" value="1"/>
</dbReference>